<dbReference type="InterPro" id="IPR047196">
    <property type="entry name" value="YidC_ALB_C"/>
</dbReference>
<evidence type="ECO:0000259" key="11">
    <source>
        <dbReference type="Pfam" id="PF02096"/>
    </source>
</evidence>
<dbReference type="GO" id="GO:0015031">
    <property type="term" value="P:protein transport"/>
    <property type="evidence" value="ECO:0007669"/>
    <property type="project" value="UniProtKB-KW"/>
</dbReference>
<evidence type="ECO:0000256" key="4">
    <source>
        <dbReference type="ARBA" id="ARBA00022692"/>
    </source>
</evidence>
<evidence type="ECO:0000256" key="3">
    <source>
        <dbReference type="ARBA" id="ARBA00022475"/>
    </source>
</evidence>
<dbReference type="Pfam" id="PF02096">
    <property type="entry name" value="60KD_IMP"/>
    <property type="match status" value="1"/>
</dbReference>
<keyword evidence="8" id="KW-0143">Chaperone</keyword>
<protein>
    <recommendedName>
        <fullName evidence="11">Membrane insertase YidC/Oxa/ALB C-terminal domain-containing protein</fullName>
    </recommendedName>
</protein>
<dbReference type="AlphaFoldDB" id="A0A1G2PED0"/>
<dbReference type="GO" id="GO:0005886">
    <property type="term" value="C:plasma membrane"/>
    <property type="evidence" value="ECO:0007669"/>
    <property type="project" value="UniProtKB-SubCell"/>
</dbReference>
<sequence length="246" mass="27846">MDPIYLFHEILYKPIFNALIGLYVLSPIRDFGLAIVILTILTRLFFYPMSKKAAYSQKLMAQIQPQLKEIQERHKDNKERQSKAMMEFYQTKKFNPFSGCVPILIQLPVLFALFAVFKNGLDPQSFKDLYSFIPNPGSINDTAFGILKLTSPTPFILAIAAGFAQYVQSAMMLVKTQNKTAKSGDSKMDMNQIISIQAKYIFPIFTVFIALKFPAGLGLYLLATTLVSIVQQYFINKTLAKEQIPS</sequence>
<keyword evidence="7 10" id="KW-0472">Membrane</keyword>
<dbReference type="PANTHER" id="PTHR12428:SF65">
    <property type="entry name" value="CYTOCHROME C OXIDASE ASSEMBLY PROTEIN COX18, MITOCHONDRIAL"/>
    <property type="match status" value="1"/>
</dbReference>
<evidence type="ECO:0000256" key="2">
    <source>
        <dbReference type="ARBA" id="ARBA00022448"/>
    </source>
</evidence>
<evidence type="ECO:0000256" key="10">
    <source>
        <dbReference type="SAM" id="Phobius"/>
    </source>
</evidence>
<proteinExistence type="inferred from homology"/>
<keyword evidence="4 9" id="KW-0812">Transmembrane</keyword>
<dbReference type="Proteomes" id="UP000178869">
    <property type="component" value="Unassembled WGS sequence"/>
</dbReference>
<comment type="caution">
    <text evidence="12">The sequence shown here is derived from an EMBL/GenBank/DDBJ whole genome shotgun (WGS) entry which is preliminary data.</text>
</comment>
<evidence type="ECO:0000256" key="1">
    <source>
        <dbReference type="ARBA" id="ARBA00004651"/>
    </source>
</evidence>
<dbReference type="NCBIfam" id="TIGR03592">
    <property type="entry name" value="yidC_oxa1_cterm"/>
    <property type="match status" value="1"/>
</dbReference>
<name>A0A1G2PED0_9BACT</name>
<keyword evidence="3" id="KW-1003">Cell membrane</keyword>
<feature type="domain" description="Membrane insertase YidC/Oxa/ALB C-terminal" evidence="11">
    <location>
        <begin position="31"/>
        <end position="237"/>
    </location>
</feature>
<dbReference type="CDD" id="cd20070">
    <property type="entry name" value="5TM_YidC_Alb3"/>
    <property type="match status" value="1"/>
</dbReference>
<evidence type="ECO:0000256" key="5">
    <source>
        <dbReference type="ARBA" id="ARBA00022927"/>
    </source>
</evidence>
<gene>
    <name evidence="12" type="ORF">A2828_02065</name>
</gene>
<keyword evidence="5" id="KW-0653">Protein transport</keyword>
<evidence type="ECO:0000256" key="9">
    <source>
        <dbReference type="RuleBase" id="RU003945"/>
    </source>
</evidence>
<feature type="transmembrane region" description="Helical" evidence="10">
    <location>
        <begin position="94"/>
        <end position="117"/>
    </location>
</feature>
<keyword evidence="2" id="KW-0813">Transport</keyword>
<dbReference type="EMBL" id="MHSR01000013">
    <property type="protein sequence ID" value="OHA46667.1"/>
    <property type="molecule type" value="Genomic_DNA"/>
</dbReference>
<dbReference type="PANTHER" id="PTHR12428">
    <property type="entry name" value="OXA1"/>
    <property type="match status" value="1"/>
</dbReference>
<comment type="similarity">
    <text evidence="9">Belongs to the OXA1/ALB3/YidC family.</text>
</comment>
<feature type="transmembrane region" description="Helical" evidence="10">
    <location>
        <begin position="194"/>
        <end position="211"/>
    </location>
</feature>
<dbReference type="GO" id="GO:0051205">
    <property type="term" value="P:protein insertion into membrane"/>
    <property type="evidence" value="ECO:0007669"/>
    <property type="project" value="TreeGrafter"/>
</dbReference>
<organism evidence="12 13">
    <name type="scientific">Candidatus Terrybacteria bacterium RIFCSPHIGHO2_01_FULL_43_35</name>
    <dbReference type="NCBI Taxonomy" id="1802361"/>
    <lineage>
        <taxon>Bacteria</taxon>
        <taxon>Candidatus Terryibacteriota</taxon>
    </lineage>
</organism>
<evidence type="ECO:0000256" key="6">
    <source>
        <dbReference type="ARBA" id="ARBA00022989"/>
    </source>
</evidence>
<feature type="transmembrane region" description="Helical" evidence="10">
    <location>
        <begin position="20"/>
        <end position="46"/>
    </location>
</feature>
<evidence type="ECO:0000313" key="12">
    <source>
        <dbReference type="EMBL" id="OHA46667.1"/>
    </source>
</evidence>
<dbReference type="GO" id="GO:0032977">
    <property type="term" value="F:membrane insertase activity"/>
    <property type="evidence" value="ECO:0007669"/>
    <property type="project" value="InterPro"/>
</dbReference>
<comment type="subcellular location">
    <subcellularLocation>
        <location evidence="1">Cell membrane</location>
        <topology evidence="1">Multi-pass membrane protein</topology>
    </subcellularLocation>
    <subcellularLocation>
        <location evidence="9">Membrane</location>
        <topology evidence="9">Multi-pass membrane protein</topology>
    </subcellularLocation>
</comment>
<reference evidence="12 13" key="1">
    <citation type="journal article" date="2016" name="Nat. Commun.">
        <title>Thousands of microbial genomes shed light on interconnected biogeochemical processes in an aquifer system.</title>
        <authorList>
            <person name="Anantharaman K."/>
            <person name="Brown C.T."/>
            <person name="Hug L.A."/>
            <person name="Sharon I."/>
            <person name="Castelle C.J."/>
            <person name="Probst A.J."/>
            <person name="Thomas B.C."/>
            <person name="Singh A."/>
            <person name="Wilkins M.J."/>
            <person name="Karaoz U."/>
            <person name="Brodie E.L."/>
            <person name="Williams K.H."/>
            <person name="Hubbard S.S."/>
            <person name="Banfield J.F."/>
        </authorList>
    </citation>
    <scope>NUCLEOTIDE SEQUENCE [LARGE SCALE GENOMIC DNA]</scope>
</reference>
<accession>A0A1G2PED0</accession>
<keyword evidence="6 10" id="KW-1133">Transmembrane helix</keyword>
<evidence type="ECO:0000313" key="13">
    <source>
        <dbReference type="Proteomes" id="UP000178869"/>
    </source>
</evidence>
<dbReference type="InterPro" id="IPR028055">
    <property type="entry name" value="YidC/Oxa/ALB_C"/>
</dbReference>
<dbReference type="InterPro" id="IPR001708">
    <property type="entry name" value="YidC/ALB3/OXA1/COX18"/>
</dbReference>
<evidence type="ECO:0000256" key="8">
    <source>
        <dbReference type="ARBA" id="ARBA00023186"/>
    </source>
</evidence>
<evidence type="ECO:0000256" key="7">
    <source>
        <dbReference type="ARBA" id="ARBA00023136"/>
    </source>
</evidence>